<feature type="compositionally biased region" description="Basic and acidic residues" evidence="1">
    <location>
        <begin position="585"/>
        <end position="595"/>
    </location>
</feature>
<feature type="compositionally biased region" description="Basic residues" evidence="1">
    <location>
        <begin position="520"/>
        <end position="533"/>
    </location>
</feature>
<gene>
    <name evidence="2" type="ORF">GWI33_004799</name>
</gene>
<dbReference type="InterPro" id="IPR001611">
    <property type="entry name" value="Leu-rich_rpt"/>
</dbReference>
<comment type="caution">
    <text evidence="2">The sequence shown here is derived from an EMBL/GenBank/DDBJ whole genome shotgun (WGS) entry which is preliminary data.</text>
</comment>
<dbReference type="Pfam" id="PF00560">
    <property type="entry name" value="LRR_1"/>
    <property type="match status" value="1"/>
</dbReference>
<organism evidence="2 3">
    <name type="scientific">Rhynchophorus ferrugineus</name>
    <name type="common">Red palm weevil</name>
    <name type="synonym">Curculio ferrugineus</name>
    <dbReference type="NCBI Taxonomy" id="354439"/>
    <lineage>
        <taxon>Eukaryota</taxon>
        <taxon>Metazoa</taxon>
        <taxon>Ecdysozoa</taxon>
        <taxon>Arthropoda</taxon>
        <taxon>Hexapoda</taxon>
        <taxon>Insecta</taxon>
        <taxon>Pterygota</taxon>
        <taxon>Neoptera</taxon>
        <taxon>Endopterygota</taxon>
        <taxon>Coleoptera</taxon>
        <taxon>Polyphaga</taxon>
        <taxon>Cucujiformia</taxon>
        <taxon>Curculionidae</taxon>
        <taxon>Dryophthorinae</taxon>
        <taxon>Rhynchophorus</taxon>
    </lineage>
</organism>
<dbReference type="PANTHER" id="PTHR24114:SF2">
    <property type="entry name" value="F-BOX DOMAIN-CONTAINING PROTEIN-RELATED"/>
    <property type="match status" value="1"/>
</dbReference>
<dbReference type="SUPFAM" id="SSF52047">
    <property type="entry name" value="RNI-like"/>
    <property type="match status" value="1"/>
</dbReference>
<feature type="compositionally biased region" description="Basic and acidic residues" evidence="1">
    <location>
        <begin position="534"/>
        <end position="560"/>
    </location>
</feature>
<dbReference type="InterPro" id="IPR032675">
    <property type="entry name" value="LRR_dom_sf"/>
</dbReference>
<accession>A0A834IKD6</accession>
<sequence>MTEGSQGSDSTLKNKFRMYASGMKLQPTVSVSEKESFIIDECDSTHLLNRNTESFQCLAQLLISSSSLMKNRLFLFPPLEDPGISVTFNFVEPPSEIDDVGVGKYREMCHDMEIVPISRIIKSLPTDTLDLKYYGLTVKQIKALTEALKPNTHVQTLILQDNWLDVEMASLISDLLVENTILQDLSLQECRIGAEGAEKLGNALSGTQSILSLNLSFNDLGDQGLLALQKGLCENSSLKKLNISHNNLTENSGEILEKILLENKYIDDLDLSWNGFFTVQCNRKIFTALTNSDRIKTLNLSWNGINLPQAASPISRYVKKSETLEHLDISNNRLVGQSLRMIRGSILKNTSLKSVKIGNNIYPPEESHLLLTALAGKTKDPLNYLDMENMYINKESKVVLNNIKKIGKTVKIGGILSDYEIKGPNSKKLIYDRCRYILNKPKKQKAKKDFGHFILSLPDRPMAPDEFLKEIKKQKIKKLDKDLLQAVMNLFQTKKKEIDCPELVKDYMSYFPDTVLPPPKPKKGKKGKKGRKGKKEEQVIKVHDLETDTQAEEKKDDADQTKPINNEASQPALTNVAASKASLKPTEENTEDKNT</sequence>
<dbReference type="Gene3D" id="3.80.10.10">
    <property type="entry name" value="Ribonuclease Inhibitor"/>
    <property type="match status" value="1"/>
</dbReference>
<dbReference type="Pfam" id="PF13516">
    <property type="entry name" value="LRR_6"/>
    <property type="match status" value="3"/>
</dbReference>
<evidence type="ECO:0000313" key="2">
    <source>
        <dbReference type="EMBL" id="KAF7281419.1"/>
    </source>
</evidence>
<dbReference type="PANTHER" id="PTHR24114">
    <property type="entry name" value="LEUCINE RICH REPEAT FAMILY PROTEIN"/>
    <property type="match status" value="1"/>
</dbReference>
<evidence type="ECO:0000256" key="1">
    <source>
        <dbReference type="SAM" id="MobiDB-lite"/>
    </source>
</evidence>
<reference evidence="2" key="1">
    <citation type="submission" date="2020-08" db="EMBL/GenBank/DDBJ databases">
        <title>Genome sequencing and assembly of the red palm weevil Rhynchophorus ferrugineus.</title>
        <authorList>
            <person name="Dias G.B."/>
            <person name="Bergman C.M."/>
            <person name="Manee M."/>
        </authorList>
    </citation>
    <scope>NUCLEOTIDE SEQUENCE</scope>
    <source>
        <strain evidence="2">AA-2017</strain>
        <tissue evidence="2">Whole larva</tissue>
    </source>
</reference>
<feature type="compositionally biased region" description="Polar residues" evidence="1">
    <location>
        <begin position="562"/>
        <end position="577"/>
    </location>
</feature>
<evidence type="ECO:0000313" key="3">
    <source>
        <dbReference type="Proteomes" id="UP000625711"/>
    </source>
</evidence>
<protein>
    <submittedName>
        <fullName evidence="2">Uncharacterized protein</fullName>
    </submittedName>
</protein>
<proteinExistence type="predicted"/>
<dbReference type="AlphaFoldDB" id="A0A834IKD6"/>
<dbReference type="SMART" id="SM00368">
    <property type="entry name" value="LRR_RI"/>
    <property type="match status" value="4"/>
</dbReference>
<dbReference type="PROSITE" id="PS51450">
    <property type="entry name" value="LRR"/>
    <property type="match status" value="1"/>
</dbReference>
<feature type="region of interest" description="Disordered" evidence="1">
    <location>
        <begin position="514"/>
        <end position="595"/>
    </location>
</feature>
<dbReference type="Proteomes" id="UP000625711">
    <property type="component" value="Unassembled WGS sequence"/>
</dbReference>
<dbReference type="InterPro" id="IPR052394">
    <property type="entry name" value="LRR-containing"/>
</dbReference>
<dbReference type="OrthoDB" id="8436363at2759"/>
<dbReference type="EMBL" id="JAACXV010000242">
    <property type="protein sequence ID" value="KAF7281419.1"/>
    <property type="molecule type" value="Genomic_DNA"/>
</dbReference>
<keyword evidence="3" id="KW-1185">Reference proteome</keyword>
<name>A0A834IKD6_RHYFE</name>